<gene>
    <name evidence="6" type="ORF">MAM_06080</name>
</gene>
<dbReference type="STRING" id="1081103.A0A0B2WSP5"/>
<dbReference type="GO" id="GO:0020037">
    <property type="term" value="F:heme binding"/>
    <property type="evidence" value="ECO:0007669"/>
    <property type="project" value="TreeGrafter"/>
</dbReference>
<evidence type="ECO:0000313" key="6">
    <source>
        <dbReference type="EMBL" id="KHN95975.1"/>
    </source>
</evidence>
<evidence type="ECO:0000256" key="2">
    <source>
        <dbReference type="ARBA" id="ARBA00022723"/>
    </source>
</evidence>
<dbReference type="Pfam" id="PF00173">
    <property type="entry name" value="Cyt-b5"/>
    <property type="match status" value="1"/>
</dbReference>
<dbReference type="InterPro" id="IPR001199">
    <property type="entry name" value="Cyt_B5-like_heme/steroid-bd"/>
</dbReference>
<keyword evidence="2" id="KW-0479">Metal-binding</keyword>
<feature type="region of interest" description="Disordered" evidence="4">
    <location>
        <begin position="42"/>
        <end position="191"/>
    </location>
</feature>
<evidence type="ECO:0000256" key="1">
    <source>
        <dbReference type="ARBA" id="ARBA00022617"/>
    </source>
</evidence>
<dbReference type="InterPro" id="IPR036400">
    <property type="entry name" value="Cyt_B5-like_heme/steroid_sf"/>
</dbReference>
<dbReference type="GO" id="GO:0046872">
    <property type="term" value="F:metal ion binding"/>
    <property type="evidence" value="ECO:0007669"/>
    <property type="project" value="UniProtKB-KW"/>
</dbReference>
<evidence type="ECO:0000256" key="4">
    <source>
        <dbReference type="SAM" id="MobiDB-lite"/>
    </source>
</evidence>
<evidence type="ECO:0000313" key="7">
    <source>
        <dbReference type="Proteomes" id="UP000030816"/>
    </source>
</evidence>
<dbReference type="PROSITE" id="PS50255">
    <property type="entry name" value="CYTOCHROME_B5_2"/>
    <property type="match status" value="1"/>
</dbReference>
<accession>A0A0B2WSP5</accession>
<feature type="domain" description="Cytochrome b5 heme-binding" evidence="5">
    <location>
        <begin position="214"/>
        <end position="292"/>
    </location>
</feature>
<feature type="compositionally biased region" description="Basic and acidic residues" evidence="4">
    <location>
        <begin position="72"/>
        <end position="86"/>
    </location>
</feature>
<sequence length="308" mass="32483">MGLLAISLLVTSVVYVIIRPPNWLAHRLLRIRGFGGAIAVSPTRQKRTPDDTAPRTQGHGLCTEKSLSSVDSRAREPSPPDPKPLKDAAAVPPPPPPPLIHALTPTDNEPEGSTTPKAAAATPSSPVPGFSLSSEPPAVSPPAGTHRARGPVPNRGAAGLSVPGAGLAPPPTHSTKPQKPSRKVMLDPGRSPLDWARISGPDADLRGVEPSTPYLRVTPSLLKKQTGRKGKDAWMALNGKVYNVTPYAKFHPGGVEELMKGAARDGTKLFGEIHPWVNYETMLAACLVGLLVEEPEAGSQGSEMDEMD</sequence>
<feature type="compositionally biased region" description="Low complexity" evidence="4">
    <location>
        <begin position="113"/>
        <end position="124"/>
    </location>
</feature>
<dbReference type="PANTHER" id="PTHR46237">
    <property type="entry name" value="CYTOCHROME B5 REDUCTASE 4 FAMILY MEMBER"/>
    <property type="match status" value="1"/>
</dbReference>
<dbReference type="PANTHER" id="PTHR46237:SF1">
    <property type="entry name" value="CYTOCHROME B5 REDUCTASE 4"/>
    <property type="match status" value="1"/>
</dbReference>
<comment type="caution">
    <text evidence="6">The sequence shown here is derived from an EMBL/GenBank/DDBJ whole genome shotgun (WGS) entry which is preliminary data.</text>
</comment>
<reference evidence="6 7" key="1">
    <citation type="journal article" date="2014" name="Proc. Natl. Acad. Sci. U.S.A.">
        <title>Trajectory and genomic determinants of fungal-pathogen speciation and host adaptation.</title>
        <authorList>
            <person name="Hu X."/>
            <person name="Xiao G."/>
            <person name="Zheng P."/>
            <person name="Shang Y."/>
            <person name="Su Y."/>
            <person name="Zhang X."/>
            <person name="Liu X."/>
            <person name="Zhan S."/>
            <person name="St Leger R.J."/>
            <person name="Wang C."/>
        </authorList>
    </citation>
    <scope>NUCLEOTIDE SEQUENCE [LARGE SCALE GENOMIC DNA]</scope>
    <source>
        <strain evidence="6 7">ARSEF 1941</strain>
    </source>
</reference>
<dbReference type="GO" id="GO:0004128">
    <property type="term" value="F:cytochrome-b5 reductase activity, acting on NAD(P)H"/>
    <property type="evidence" value="ECO:0007669"/>
    <property type="project" value="TreeGrafter"/>
</dbReference>
<evidence type="ECO:0000259" key="5">
    <source>
        <dbReference type="PROSITE" id="PS50255"/>
    </source>
</evidence>
<keyword evidence="1" id="KW-0349">Heme</keyword>
<dbReference type="HOGENOM" id="CLU_046313_0_1_1"/>
<protein>
    <submittedName>
        <fullName evidence="6">Cytochrome b5</fullName>
    </submittedName>
</protein>
<dbReference type="OrthoDB" id="432299at2759"/>
<evidence type="ECO:0000256" key="3">
    <source>
        <dbReference type="ARBA" id="ARBA00023004"/>
    </source>
</evidence>
<dbReference type="GO" id="GO:0005737">
    <property type="term" value="C:cytoplasm"/>
    <property type="evidence" value="ECO:0007669"/>
    <property type="project" value="TreeGrafter"/>
</dbReference>
<dbReference type="FunFam" id="3.10.120.10:FF:000001">
    <property type="entry name" value="Cytochrome b5 reductase 4"/>
    <property type="match status" value="1"/>
</dbReference>
<dbReference type="Proteomes" id="UP000030816">
    <property type="component" value="Unassembled WGS sequence"/>
</dbReference>
<dbReference type="EMBL" id="AZHE01000018">
    <property type="protein sequence ID" value="KHN95975.1"/>
    <property type="molecule type" value="Genomic_DNA"/>
</dbReference>
<dbReference type="RefSeq" id="XP_040677041.1">
    <property type="nucleotide sequence ID" value="XM_040824878.1"/>
</dbReference>
<dbReference type="AlphaFoldDB" id="A0A0B2WSP5"/>
<name>A0A0B2WSP5_METAS</name>
<dbReference type="GeneID" id="63740535"/>
<dbReference type="Gene3D" id="3.10.120.10">
    <property type="entry name" value="Cytochrome b5-like heme/steroid binding domain"/>
    <property type="match status" value="1"/>
</dbReference>
<dbReference type="InterPro" id="IPR051872">
    <property type="entry name" value="Cytochrome_b5/Flavoprotein_Rdt"/>
</dbReference>
<organism evidence="6 7">
    <name type="scientific">Metarhizium album (strain ARSEF 1941)</name>
    <dbReference type="NCBI Taxonomy" id="1081103"/>
    <lineage>
        <taxon>Eukaryota</taxon>
        <taxon>Fungi</taxon>
        <taxon>Dikarya</taxon>
        <taxon>Ascomycota</taxon>
        <taxon>Pezizomycotina</taxon>
        <taxon>Sordariomycetes</taxon>
        <taxon>Hypocreomycetidae</taxon>
        <taxon>Hypocreales</taxon>
        <taxon>Clavicipitaceae</taxon>
        <taxon>Metarhizium</taxon>
    </lineage>
</organism>
<keyword evidence="7" id="KW-1185">Reference proteome</keyword>
<proteinExistence type="predicted"/>
<dbReference type="SUPFAM" id="SSF55856">
    <property type="entry name" value="Cytochrome b5-like heme/steroid binding domain"/>
    <property type="match status" value="1"/>
</dbReference>
<keyword evidence="3" id="KW-0408">Iron</keyword>
<dbReference type="SMART" id="SM01117">
    <property type="entry name" value="Cyt-b5"/>
    <property type="match status" value="1"/>
</dbReference>